<comment type="subcellular location">
    <subcellularLocation>
        <location evidence="1">Cell outer membrane</location>
    </subcellularLocation>
</comment>
<dbReference type="SUPFAM" id="SSF56935">
    <property type="entry name" value="Porins"/>
    <property type="match status" value="1"/>
</dbReference>
<evidence type="ECO:0000313" key="5">
    <source>
        <dbReference type="EMBL" id="GAF80300.1"/>
    </source>
</evidence>
<protein>
    <recommendedName>
        <fullName evidence="4">TonB-dependent receptor-like beta-barrel domain-containing protein</fullName>
    </recommendedName>
</protein>
<dbReference type="AlphaFoldDB" id="X0TW03"/>
<dbReference type="InterPro" id="IPR000531">
    <property type="entry name" value="Beta-barrel_TonB"/>
</dbReference>
<evidence type="ECO:0000259" key="4">
    <source>
        <dbReference type="Pfam" id="PF00593"/>
    </source>
</evidence>
<comment type="caution">
    <text evidence="5">The sequence shown here is derived from an EMBL/GenBank/DDBJ whole genome shotgun (WGS) entry which is preliminary data.</text>
</comment>
<dbReference type="InterPro" id="IPR036942">
    <property type="entry name" value="Beta-barrel_TonB_sf"/>
</dbReference>
<evidence type="ECO:0000256" key="3">
    <source>
        <dbReference type="ARBA" id="ARBA00023237"/>
    </source>
</evidence>
<feature type="non-terminal residue" evidence="5">
    <location>
        <position position="1"/>
    </location>
</feature>
<feature type="domain" description="TonB-dependent receptor-like beta-barrel" evidence="4">
    <location>
        <begin position="84"/>
        <end position="323"/>
    </location>
</feature>
<dbReference type="Gene3D" id="2.40.170.20">
    <property type="entry name" value="TonB-dependent receptor, beta-barrel domain"/>
    <property type="match status" value="1"/>
</dbReference>
<evidence type="ECO:0000256" key="1">
    <source>
        <dbReference type="ARBA" id="ARBA00004442"/>
    </source>
</evidence>
<name>X0TW03_9ZZZZ</name>
<accession>X0TW03</accession>
<evidence type="ECO:0000256" key="2">
    <source>
        <dbReference type="ARBA" id="ARBA00023136"/>
    </source>
</evidence>
<dbReference type="InterPro" id="IPR018247">
    <property type="entry name" value="EF_Hand_1_Ca_BS"/>
</dbReference>
<dbReference type="EMBL" id="BARS01008542">
    <property type="protein sequence ID" value="GAF80300.1"/>
    <property type="molecule type" value="Genomic_DNA"/>
</dbReference>
<feature type="non-terminal residue" evidence="5">
    <location>
        <position position="367"/>
    </location>
</feature>
<dbReference type="PROSITE" id="PS00018">
    <property type="entry name" value="EF_HAND_1"/>
    <property type="match status" value="1"/>
</dbReference>
<organism evidence="5">
    <name type="scientific">marine sediment metagenome</name>
    <dbReference type="NCBI Taxonomy" id="412755"/>
    <lineage>
        <taxon>unclassified sequences</taxon>
        <taxon>metagenomes</taxon>
        <taxon>ecological metagenomes</taxon>
    </lineage>
</organism>
<gene>
    <name evidence="5" type="ORF">S01H1_16262</name>
</gene>
<dbReference type="GO" id="GO:0009279">
    <property type="term" value="C:cell outer membrane"/>
    <property type="evidence" value="ECO:0007669"/>
    <property type="project" value="UniProtKB-SubCell"/>
</dbReference>
<keyword evidence="2" id="KW-0472">Membrane</keyword>
<proteinExistence type="predicted"/>
<keyword evidence="3" id="KW-0998">Cell outer membrane</keyword>
<dbReference type="Pfam" id="PF00593">
    <property type="entry name" value="TonB_dep_Rec_b-barrel"/>
    <property type="match status" value="1"/>
</dbReference>
<sequence length="367" mass="42906">FNLSESASSTREEVDYAQKRTGLFGKISLKPSENDSFTFMYFLDDYSIEGSRDVNEIKAQQPMYEYDYRTWSAYYQRVYGENLIVDLRYGHYAFGYTRGPRYTDEGIPDSLYYLADEYPSIENYTFGGYPNANDDFNTRDQFSLNAELYIGNMRLKAGMMFSNEYDKDDSYYYFGENRTSVDPSLSGHTLGYFLDEGIWPPSEMEELLLPYMNNNWDATADFFDLDDDGVVTRAELDTAVYTDENERGLNFWRIMVARRGVNKVNAKRYIGYLMDDWKINEFFTINAGVRMEKHDYSDSEETSIIKMPLRFLPRIGLVWNIGARGTHKLTAFYGQFSDPIPFSMIHFGGNISGRITHEQIWLNNDWY</sequence>
<reference evidence="5" key="1">
    <citation type="journal article" date="2014" name="Front. Microbiol.">
        <title>High frequency of phylogenetically diverse reductive dehalogenase-homologous genes in deep subseafloor sedimentary metagenomes.</title>
        <authorList>
            <person name="Kawai M."/>
            <person name="Futagami T."/>
            <person name="Toyoda A."/>
            <person name="Takaki Y."/>
            <person name="Nishi S."/>
            <person name="Hori S."/>
            <person name="Arai W."/>
            <person name="Tsubouchi T."/>
            <person name="Morono Y."/>
            <person name="Uchiyama I."/>
            <person name="Ito T."/>
            <person name="Fujiyama A."/>
            <person name="Inagaki F."/>
            <person name="Takami H."/>
        </authorList>
    </citation>
    <scope>NUCLEOTIDE SEQUENCE</scope>
    <source>
        <strain evidence="5">Expedition CK06-06</strain>
    </source>
</reference>